<keyword evidence="4" id="KW-0010">Activator</keyword>
<gene>
    <name evidence="8" type="ORF">RHGRI_029880</name>
</gene>
<feature type="compositionally biased region" description="Polar residues" evidence="6">
    <location>
        <begin position="1"/>
        <end position="18"/>
    </location>
</feature>
<dbReference type="InterPro" id="IPR009072">
    <property type="entry name" value="Histone-fold"/>
</dbReference>
<dbReference type="PANTHER" id="PTHR11064">
    <property type="entry name" value="CCAAT-BINDING TRANSCRIPTION FACTOR-RELATED"/>
    <property type="match status" value="1"/>
</dbReference>
<dbReference type="GO" id="GO:0001228">
    <property type="term" value="F:DNA-binding transcription activator activity, RNA polymerase II-specific"/>
    <property type="evidence" value="ECO:0007669"/>
    <property type="project" value="InterPro"/>
</dbReference>
<dbReference type="GO" id="GO:0046982">
    <property type="term" value="F:protein heterodimerization activity"/>
    <property type="evidence" value="ECO:0007669"/>
    <property type="project" value="InterPro"/>
</dbReference>
<dbReference type="GO" id="GO:0016602">
    <property type="term" value="C:CCAAT-binding factor complex"/>
    <property type="evidence" value="ECO:0007669"/>
    <property type="project" value="InterPro"/>
</dbReference>
<organism evidence="8 9">
    <name type="scientific">Rhododendron griersonianum</name>
    <dbReference type="NCBI Taxonomy" id="479676"/>
    <lineage>
        <taxon>Eukaryota</taxon>
        <taxon>Viridiplantae</taxon>
        <taxon>Streptophyta</taxon>
        <taxon>Embryophyta</taxon>
        <taxon>Tracheophyta</taxon>
        <taxon>Spermatophyta</taxon>
        <taxon>Magnoliopsida</taxon>
        <taxon>eudicotyledons</taxon>
        <taxon>Gunneridae</taxon>
        <taxon>Pentapetalae</taxon>
        <taxon>asterids</taxon>
        <taxon>Ericales</taxon>
        <taxon>Ericaceae</taxon>
        <taxon>Ericoideae</taxon>
        <taxon>Rhodoreae</taxon>
        <taxon>Rhododendron</taxon>
    </lineage>
</organism>
<dbReference type="PRINTS" id="PR00615">
    <property type="entry name" value="CCAATSUBUNTA"/>
</dbReference>
<dbReference type="InterPro" id="IPR027113">
    <property type="entry name" value="Transc_fact_NFYB/HAP3"/>
</dbReference>
<evidence type="ECO:0000256" key="6">
    <source>
        <dbReference type="SAM" id="MobiDB-lite"/>
    </source>
</evidence>
<dbReference type="Proteomes" id="UP000823749">
    <property type="component" value="Chromosome 10"/>
</dbReference>
<dbReference type="Pfam" id="PF00808">
    <property type="entry name" value="CBFD_NFYB_HMF"/>
    <property type="match status" value="1"/>
</dbReference>
<proteinExistence type="inferred from homology"/>
<evidence type="ECO:0000259" key="7">
    <source>
        <dbReference type="Pfam" id="PF00808"/>
    </source>
</evidence>
<dbReference type="PROSITE" id="PS00685">
    <property type="entry name" value="NFYB_HAP3"/>
    <property type="match status" value="1"/>
</dbReference>
<keyword evidence="5" id="KW-0804">Transcription</keyword>
<dbReference type="AlphaFoldDB" id="A0AAV6ILY6"/>
<comment type="similarity">
    <text evidence="1">Belongs to the NFYB/HAP3 subunit family.</text>
</comment>
<dbReference type="SUPFAM" id="SSF47113">
    <property type="entry name" value="Histone-fold"/>
    <property type="match status" value="1"/>
</dbReference>
<evidence type="ECO:0000313" key="8">
    <source>
        <dbReference type="EMBL" id="KAG5529323.1"/>
    </source>
</evidence>
<dbReference type="PANTHER" id="PTHR11064:SF150">
    <property type="entry name" value="NUCLEAR TRANSCRIPTION FACTOR Y SUBUNIT B-11"/>
    <property type="match status" value="1"/>
</dbReference>
<evidence type="ECO:0000256" key="1">
    <source>
        <dbReference type="ARBA" id="ARBA00009053"/>
    </source>
</evidence>
<dbReference type="InterPro" id="IPR003956">
    <property type="entry name" value="Transcrpt_fac_NFYB/HAP3_CS"/>
</dbReference>
<dbReference type="CDD" id="cd22907">
    <property type="entry name" value="HFD_NFYB"/>
    <property type="match status" value="1"/>
</dbReference>
<dbReference type="GO" id="GO:0000978">
    <property type="term" value="F:RNA polymerase II cis-regulatory region sequence-specific DNA binding"/>
    <property type="evidence" value="ECO:0007669"/>
    <property type="project" value="TreeGrafter"/>
</dbReference>
<sequence>MTGKKIQTSPIGSPSSSTRDQESFLPIANVSRIMKRSLPSNAKVSKEAKETVQECVSEFISFITGEASDKCQREKRKTINGDDLLWAMTTLGFENYVGPLKVYLNKYREIEGEKNSMAVVQEDKSFPNTIAMNEVNNGTESMSNRQDFQGFHEYYELEAARSYGEDLVISGGFDMRKIQELGDRWKG</sequence>
<name>A0AAV6ILY6_9ERIC</name>
<comment type="caution">
    <text evidence="8">The sequence shown here is derived from an EMBL/GenBank/DDBJ whole genome shotgun (WGS) entry which is preliminary data.</text>
</comment>
<keyword evidence="3" id="KW-0238">DNA-binding</keyword>
<evidence type="ECO:0000256" key="5">
    <source>
        <dbReference type="ARBA" id="ARBA00023163"/>
    </source>
</evidence>
<keyword evidence="2" id="KW-0805">Transcription regulation</keyword>
<feature type="domain" description="Transcription factor CBF/NF-Y/archaeal histone" evidence="7">
    <location>
        <begin position="24"/>
        <end position="88"/>
    </location>
</feature>
<evidence type="ECO:0000313" key="9">
    <source>
        <dbReference type="Proteomes" id="UP000823749"/>
    </source>
</evidence>
<dbReference type="Gene3D" id="1.10.20.10">
    <property type="entry name" value="Histone, subunit A"/>
    <property type="match status" value="1"/>
</dbReference>
<reference evidence="8" key="1">
    <citation type="submission" date="2020-08" db="EMBL/GenBank/DDBJ databases">
        <title>Plant Genome Project.</title>
        <authorList>
            <person name="Zhang R.-G."/>
        </authorList>
    </citation>
    <scope>NUCLEOTIDE SEQUENCE</scope>
    <source>
        <strain evidence="8">WSP0</strain>
        <tissue evidence="8">Leaf</tissue>
    </source>
</reference>
<evidence type="ECO:0000256" key="2">
    <source>
        <dbReference type="ARBA" id="ARBA00023015"/>
    </source>
</evidence>
<protein>
    <recommendedName>
        <fullName evidence="7">Transcription factor CBF/NF-Y/archaeal histone domain-containing protein</fullName>
    </recommendedName>
</protein>
<dbReference type="InterPro" id="IPR003958">
    <property type="entry name" value="CBFA_NFYB_domain"/>
</dbReference>
<evidence type="ECO:0000256" key="3">
    <source>
        <dbReference type="ARBA" id="ARBA00023125"/>
    </source>
</evidence>
<evidence type="ECO:0000256" key="4">
    <source>
        <dbReference type="ARBA" id="ARBA00023159"/>
    </source>
</evidence>
<dbReference type="FunFam" id="1.10.20.10:FF:000035">
    <property type="entry name" value="Nuclear transcription factor Y subunit B-3"/>
    <property type="match status" value="1"/>
</dbReference>
<feature type="region of interest" description="Disordered" evidence="6">
    <location>
        <begin position="1"/>
        <end position="22"/>
    </location>
</feature>
<dbReference type="EMBL" id="JACTNZ010000010">
    <property type="protein sequence ID" value="KAG5529323.1"/>
    <property type="molecule type" value="Genomic_DNA"/>
</dbReference>
<keyword evidence="9" id="KW-1185">Reference proteome</keyword>
<accession>A0AAV6ILY6</accession>